<protein>
    <submittedName>
        <fullName evidence="6">DNA-binding transcriptional LysR family regulator</fullName>
    </submittedName>
</protein>
<feature type="domain" description="HTH lysR-type" evidence="5">
    <location>
        <begin position="1"/>
        <end position="58"/>
    </location>
</feature>
<dbReference type="SUPFAM" id="SSF53850">
    <property type="entry name" value="Periplasmic binding protein-like II"/>
    <property type="match status" value="1"/>
</dbReference>
<dbReference type="GO" id="GO:0032993">
    <property type="term" value="C:protein-DNA complex"/>
    <property type="evidence" value="ECO:0007669"/>
    <property type="project" value="TreeGrafter"/>
</dbReference>
<dbReference type="Proteomes" id="UP000585272">
    <property type="component" value="Unassembled WGS sequence"/>
</dbReference>
<dbReference type="PANTHER" id="PTHR30346">
    <property type="entry name" value="TRANSCRIPTIONAL DUAL REGULATOR HCAR-RELATED"/>
    <property type="match status" value="1"/>
</dbReference>
<dbReference type="AlphaFoldDB" id="A0A840IG99"/>
<comment type="similarity">
    <text evidence="1">Belongs to the LysR transcriptional regulatory family.</text>
</comment>
<dbReference type="Gene3D" id="1.10.10.10">
    <property type="entry name" value="Winged helix-like DNA-binding domain superfamily/Winged helix DNA-binding domain"/>
    <property type="match status" value="1"/>
</dbReference>
<organism evidence="6 7">
    <name type="scientific">Conexibacter arvalis</name>
    <dbReference type="NCBI Taxonomy" id="912552"/>
    <lineage>
        <taxon>Bacteria</taxon>
        <taxon>Bacillati</taxon>
        <taxon>Actinomycetota</taxon>
        <taxon>Thermoleophilia</taxon>
        <taxon>Solirubrobacterales</taxon>
        <taxon>Conexibacteraceae</taxon>
        <taxon>Conexibacter</taxon>
    </lineage>
</organism>
<evidence type="ECO:0000256" key="1">
    <source>
        <dbReference type="ARBA" id="ARBA00009437"/>
    </source>
</evidence>
<dbReference type="Pfam" id="PF00126">
    <property type="entry name" value="HTH_1"/>
    <property type="match status" value="1"/>
</dbReference>
<name>A0A840IG99_9ACTN</name>
<dbReference type="InterPro" id="IPR036390">
    <property type="entry name" value="WH_DNA-bd_sf"/>
</dbReference>
<evidence type="ECO:0000256" key="3">
    <source>
        <dbReference type="ARBA" id="ARBA00023125"/>
    </source>
</evidence>
<dbReference type="PANTHER" id="PTHR30346:SF29">
    <property type="entry name" value="LYSR SUBSTRATE-BINDING"/>
    <property type="match status" value="1"/>
</dbReference>
<gene>
    <name evidence="6" type="ORF">BDZ31_002683</name>
</gene>
<dbReference type="FunFam" id="1.10.10.10:FF:000001">
    <property type="entry name" value="LysR family transcriptional regulator"/>
    <property type="match status" value="1"/>
</dbReference>
<evidence type="ECO:0000259" key="5">
    <source>
        <dbReference type="PROSITE" id="PS50931"/>
    </source>
</evidence>
<dbReference type="InterPro" id="IPR036388">
    <property type="entry name" value="WH-like_DNA-bd_sf"/>
</dbReference>
<dbReference type="InterPro" id="IPR005119">
    <property type="entry name" value="LysR_subst-bd"/>
</dbReference>
<accession>A0A840IG99</accession>
<dbReference type="SUPFAM" id="SSF46785">
    <property type="entry name" value="Winged helix' DNA-binding domain"/>
    <property type="match status" value="1"/>
</dbReference>
<dbReference type="GO" id="GO:0003677">
    <property type="term" value="F:DNA binding"/>
    <property type="evidence" value="ECO:0007669"/>
    <property type="project" value="UniProtKB-KW"/>
</dbReference>
<comment type="caution">
    <text evidence="6">The sequence shown here is derived from an EMBL/GenBank/DDBJ whole genome shotgun (WGS) entry which is preliminary data.</text>
</comment>
<dbReference type="InterPro" id="IPR000847">
    <property type="entry name" value="LysR_HTH_N"/>
</dbReference>
<keyword evidence="3 6" id="KW-0238">DNA-binding</keyword>
<keyword evidence="7" id="KW-1185">Reference proteome</keyword>
<keyword evidence="4" id="KW-0804">Transcription</keyword>
<evidence type="ECO:0000256" key="2">
    <source>
        <dbReference type="ARBA" id="ARBA00023015"/>
    </source>
</evidence>
<dbReference type="CDD" id="cd05466">
    <property type="entry name" value="PBP2_LTTR_substrate"/>
    <property type="match status" value="1"/>
</dbReference>
<dbReference type="PRINTS" id="PR00039">
    <property type="entry name" value="HTHLYSR"/>
</dbReference>
<evidence type="ECO:0000313" key="6">
    <source>
        <dbReference type="EMBL" id="MBB4663094.1"/>
    </source>
</evidence>
<sequence>MELRHLQYFVAVVEERSFTRAAERLHVAQSGVSAQVRQLERELGQTLLDRSARTVRVTDVGAAVLPYARAALAAAAGVREVVDEHVGLLRGRVALGMVTSAADGFDLPALLTAFHRRFPAVDMTLSEATSDLLVAALRAGRLDAAIVAPAGQTASAPAAPAAAAPQSGVPTAAAPAPPAATADGLALHVVADEPLVAAVRPDHPLAKKRRARVPLTALRDQPLISFPRSVGARLTIEEACAGAGFEPAIAFEASDPNVLVKLAAAGLGVAIVPAPYPRQLPPDRLRTLPLDDDRLRGRLALAWRADAPLSPAARALIDHLRGALPAAGEP</sequence>
<reference evidence="6 7" key="1">
    <citation type="submission" date="2020-08" db="EMBL/GenBank/DDBJ databases">
        <title>Genomic Encyclopedia of Archaeal and Bacterial Type Strains, Phase II (KMG-II): from individual species to whole genera.</title>
        <authorList>
            <person name="Goeker M."/>
        </authorList>
    </citation>
    <scope>NUCLEOTIDE SEQUENCE [LARGE SCALE GENOMIC DNA]</scope>
    <source>
        <strain evidence="6 7">DSM 23288</strain>
    </source>
</reference>
<dbReference type="PROSITE" id="PS50931">
    <property type="entry name" value="HTH_LYSR"/>
    <property type="match status" value="1"/>
</dbReference>
<dbReference type="EMBL" id="JACHNU010000003">
    <property type="protein sequence ID" value="MBB4663094.1"/>
    <property type="molecule type" value="Genomic_DNA"/>
</dbReference>
<dbReference type="Gene3D" id="3.40.190.10">
    <property type="entry name" value="Periplasmic binding protein-like II"/>
    <property type="match status" value="1"/>
</dbReference>
<dbReference type="Pfam" id="PF03466">
    <property type="entry name" value="LysR_substrate"/>
    <property type="match status" value="2"/>
</dbReference>
<proteinExistence type="inferred from homology"/>
<dbReference type="Gene3D" id="3.40.190.290">
    <property type="match status" value="1"/>
</dbReference>
<dbReference type="RefSeq" id="WP_183342824.1">
    <property type="nucleotide sequence ID" value="NZ_JACHNU010000003.1"/>
</dbReference>
<dbReference type="GO" id="GO:0003700">
    <property type="term" value="F:DNA-binding transcription factor activity"/>
    <property type="evidence" value="ECO:0007669"/>
    <property type="project" value="InterPro"/>
</dbReference>
<keyword evidence="2" id="KW-0805">Transcription regulation</keyword>
<evidence type="ECO:0000256" key="4">
    <source>
        <dbReference type="ARBA" id="ARBA00023163"/>
    </source>
</evidence>
<evidence type="ECO:0000313" key="7">
    <source>
        <dbReference type="Proteomes" id="UP000585272"/>
    </source>
</evidence>